<gene>
    <name evidence="1" type="ORF">RXA29_19865</name>
</gene>
<dbReference type="RefSeq" id="WP_263065074.1">
    <property type="nucleotide sequence ID" value="NZ_CP136339.1"/>
</dbReference>
<dbReference type="AlphaFoldDB" id="A0AAX4EYH7"/>
<dbReference type="EMBL" id="CP136339">
    <property type="protein sequence ID" value="WOA52107.1"/>
    <property type="molecule type" value="Genomic_DNA"/>
</dbReference>
<name>A0AAX4EYH7_9GAMM</name>
<organism evidence="1 2">
    <name type="scientific">Dickeya solani</name>
    <dbReference type="NCBI Taxonomy" id="1089444"/>
    <lineage>
        <taxon>Bacteria</taxon>
        <taxon>Pseudomonadati</taxon>
        <taxon>Pseudomonadota</taxon>
        <taxon>Gammaproteobacteria</taxon>
        <taxon>Enterobacterales</taxon>
        <taxon>Pectobacteriaceae</taxon>
        <taxon>Dickeya</taxon>
    </lineage>
</organism>
<accession>A0AAX4EYH7</accession>
<evidence type="ECO:0000313" key="2">
    <source>
        <dbReference type="Proteomes" id="UP001304423"/>
    </source>
</evidence>
<sequence>MFIDWSAIIASLAGAEVGVNARWGEPGAELAIGDQHVLLTDESQYLLYAENRWLPN</sequence>
<evidence type="ECO:0000313" key="1">
    <source>
        <dbReference type="EMBL" id="WOA52107.1"/>
    </source>
</evidence>
<dbReference type="Proteomes" id="UP001304423">
    <property type="component" value="Chromosome"/>
</dbReference>
<proteinExistence type="predicted"/>
<reference evidence="1" key="1">
    <citation type="submission" date="2023-10" db="EMBL/GenBank/DDBJ databases">
        <title>Clonality and diversity in the soft rot Dickeya solani phytopathogen.</title>
        <authorList>
            <person name="Pedron J."/>
            <person name="Van Gijsegem F."/>
            <person name="Portier P."/>
            <person name="Taghouti G."/>
        </authorList>
    </citation>
    <scope>NUCLEOTIDE SEQUENCE</scope>
    <source>
        <strain evidence="1">CFBP5647</strain>
    </source>
</reference>
<protein>
    <submittedName>
        <fullName evidence="1">Uncharacterized protein</fullName>
    </submittedName>
</protein>